<reference evidence="1 2" key="1">
    <citation type="submission" date="2020-11" db="EMBL/GenBank/DDBJ databases">
        <title>Pedobacter endophytica, an endophytic bacteria isolated form Carex pumila.</title>
        <authorList>
            <person name="Peng Y."/>
            <person name="Jiang L."/>
            <person name="Lee J."/>
        </authorList>
    </citation>
    <scope>NUCLEOTIDE SEQUENCE [LARGE SCALE GENOMIC DNA]</scope>
    <source>
        <strain evidence="1 2">JBR3-12</strain>
    </source>
</reference>
<dbReference type="RefSeq" id="WP_196099716.1">
    <property type="nucleotide sequence ID" value="NZ_CP064939.1"/>
</dbReference>
<sequence>MATVLIPTPLRKYTNNTAKVNASGHTVAEIMNDLVSTYPDMKKYLFDGAGTIRSFVNIFVDQEDVRSLNRTETEVETNSIVSIVPAIAGGIYKK</sequence>
<keyword evidence="2" id="KW-1185">Reference proteome</keyword>
<gene>
    <name evidence="1" type="ORF">IZT61_02985</name>
</gene>
<organism evidence="1 2">
    <name type="scientific">Pedobacter endophyticus</name>
    <dbReference type="NCBI Taxonomy" id="2789740"/>
    <lineage>
        <taxon>Bacteria</taxon>
        <taxon>Pseudomonadati</taxon>
        <taxon>Bacteroidota</taxon>
        <taxon>Sphingobacteriia</taxon>
        <taxon>Sphingobacteriales</taxon>
        <taxon>Sphingobacteriaceae</taxon>
        <taxon>Pedobacter</taxon>
    </lineage>
</organism>
<protein>
    <submittedName>
        <fullName evidence="1">MoaD/ThiS family protein</fullName>
    </submittedName>
</protein>
<dbReference type="PANTHER" id="PTHR38031:SF1">
    <property type="entry name" value="SULFUR CARRIER PROTEIN CYSO"/>
    <property type="match status" value="1"/>
</dbReference>
<dbReference type="Gene3D" id="3.10.20.30">
    <property type="match status" value="1"/>
</dbReference>
<name>A0A7S9L0I6_9SPHI</name>
<evidence type="ECO:0000313" key="1">
    <source>
        <dbReference type="EMBL" id="QPH40260.1"/>
    </source>
</evidence>
<accession>A0A7S9L0I6</accession>
<dbReference type="EMBL" id="CP064939">
    <property type="protein sequence ID" value="QPH40260.1"/>
    <property type="molecule type" value="Genomic_DNA"/>
</dbReference>
<dbReference type="InterPro" id="IPR052045">
    <property type="entry name" value="Sulfur_Carrier/Prot_Modifier"/>
</dbReference>
<dbReference type="KEGG" id="pex:IZT61_02985"/>
<dbReference type="InterPro" id="IPR012675">
    <property type="entry name" value="Beta-grasp_dom_sf"/>
</dbReference>
<dbReference type="Proteomes" id="UP000594759">
    <property type="component" value="Chromosome"/>
</dbReference>
<dbReference type="PANTHER" id="PTHR38031">
    <property type="entry name" value="SULFUR CARRIER PROTEIN SLR0821-RELATED"/>
    <property type="match status" value="1"/>
</dbReference>
<dbReference type="InterPro" id="IPR003749">
    <property type="entry name" value="ThiS/MoaD-like"/>
</dbReference>
<evidence type="ECO:0000313" key="2">
    <source>
        <dbReference type="Proteomes" id="UP000594759"/>
    </source>
</evidence>
<dbReference type="AlphaFoldDB" id="A0A7S9L0I6"/>
<dbReference type="Pfam" id="PF02597">
    <property type="entry name" value="ThiS"/>
    <property type="match status" value="1"/>
</dbReference>
<dbReference type="SUPFAM" id="SSF54285">
    <property type="entry name" value="MoaD/ThiS"/>
    <property type="match status" value="1"/>
</dbReference>
<dbReference type="InterPro" id="IPR016155">
    <property type="entry name" value="Mopterin_synth/thiamin_S_b"/>
</dbReference>
<proteinExistence type="predicted"/>